<name>A0AAF0EQ31_9BASI</name>
<protein>
    <recommendedName>
        <fullName evidence="7">Small ribosomal subunit protein mS29</fullName>
    </recommendedName>
</protein>
<dbReference type="GO" id="GO:0003735">
    <property type="term" value="F:structural constituent of ribosome"/>
    <property type="evidence" value="ECO:0007669"/>
    <property type="project" value="TreeGrafter"/>
</dbReference>
<dbReference type="AlphaFoldDB" id="A0AAF0EQ31"/>
<keyword evidence="10" id="KW-1185">Reference proteome</keyword>
<organism evidence="9 10">
    <name type="scientific">Malassezia nana</name>
    <dbReference type="NCBI Taxonomy" id="180528"/>
    <lineage>
        <taxon>Eukaryota</taxon>
        <taxon>Fungi</taxon>
        <taxon>Dikarya</taxon>
        <taxon>Basidiomycota</taxon>
        <taxon>Ustilaginomycotina</taxon>
        <taxon>Malasseziomycetes</taxon>
        <taxon>Malasseziales</taxon>
        <taxon>Malasseziaceae</taxon>
        <taxon>Malassezia</taxon>
    </lineage>
</organism>
<keyword evidence="3" id="KW-0809">Transit peptide</keyword>
<evidence type="ECO:0000256" key="4">
    <source>
        <dbReference type="ARBA" id="ARBA00022980"/>
    </source>
</evidence>
<proteinExistence type="inferred from homology"/>
<keyword evidence="6" id="KW-0687">Ribonucleoprotein</keyword>
<gene>
    <name evidence="9" type="ORF">MNAN1_003734</name>
</gene>
<comment type="similarity">
    <text evidence="2">Belongs to the mitochondrion-specific ribosomal protein mS29 family.</text>
</comment>
<dbReference type="EMBL" id="CP119898">
    <property type="protein sequence ID" value="WFD28721.1"/>
    <property type="molecule type" value="Genomic_DNA"/>
</dbReference>
<evidence type="ECO:0000256" key="7">
    <source>
        <dbReference type="ARBA" id="ARBA00035140"/>
    </source>
</evidence>
<feature type="region of interest" description="Disordered" evidence="8">
    <location>
        <begin position="41"/>
        <end position="81"/>
    </location>
</feature>
<dbReference type="InterPro" id="IPR019368">
    <property type="entry name" value="Ribosomal_mS29"/>
</dbReference>
<keyword evidence="4" id="KW-0689">Ribosomal protein</keyword>
<accession>A0AAF0EQ31</accession>
<evidence type="ECO:0000256" key="2">
    <source>
        <dbReference type="ARBA" id="ARBA00009863"/>
    </source>
</evidence>
<evidence type="ECO:0000256" key="8">
    <source>
        <dbReference type="SAM" id="MobiDB-lite"/>
    </source>
</evidence>
<dbReference type="InterPro" id="IPR027417">
    <property type="entry name" value="P-loop_NTPase"/>
</dbReference>
<feature type="compositionally biased region" description="Polar residues" evidence="8">
    <location>
        <begin position="65"/>
        <end position="81"/>
    </location>
</feature>
<evidence type="ECO:0000313" key="10">
    <source>
        <dbReference type="Proteomes" id="UP001213623"/>
    </source>
</evidence>
<dbReference type="SUPFAM" id="SSF52540">
    <property type="entry name" value="P-loop containing nucleoside triphosphate hydrolases"/>
    <property type="match status" value="1"/>
</dbReference>
<dbReference type="Gene3D" id="3.40.50.300">
    <property type="entry name" value="P-loop containing nucleotide triphosphate hydrolases"/>
    <property type="match status" value="1"/>
</dbReference>
<dbReference type="PANTHER" id="PTHR12810">
    <property type="entry name" value="MITOCHONDRIAL 28S RIBOSOMAL PROTEIN S29"/>
    <property type="match status" value="1"/>
</dbReference>
<evidence type="ECO:0000313" key="9">
    <source>
        <dbReference type="EMBL" id="WFD28721.1"/>
    </source>
</evidence>
<evidence type="ECO:0000256" key="3">
    <source>
        <dbReference type="ARBA" id="ARBA00022946"/>
    </source>
</evidence>
<dbReference type="Pfam" id="PF10236">
    <property type="entry name" value="DAP3"/>
    <property type="match status" value="1"/>
</dbReference>
<comment type="subcellular location">
    <subcellularLocation>
        <location evidence="1">Mitochondrion</location>
    </subcellularLocation>
</comment>
<sequence length="473" mass="51103">MHAVRVGRFLHPVLAPRVQVQALSTSAAVLAAPKAAAPKKKVAVRRGQATGERRTGGLRKGGVDSASQLSKSTAHYQSSPDLTDLSTLDAAAILQSAPGEPLAWSKRTQAAFLAFGLPRELQRKQALQPRPRALVRATTLELVRALEQAGASGTEAPRRLLIGEPGCGKSTYLLQAVAHAIESKWAVLYVPRAIDWINSSAPYTYSPAHAVYLQPTLTLGVLQALLRVNADLLSRIRIEAVQLDESLSMAAGTPLDQMVQAAIKEGVSALAQQRALEHALRTLMTQKEVPFLVAIDDVQALYRESQYRDPDYVPLHAFELALPRALLSLVLAAPRRAERGAVLAALSAAHAEFPPSPELLTALRRDASQPGASVPWARLLATVSCRSAATRVPEPHAYTPLQDTHLAHAKASGFAPVDVGRPLDRTEAASLLHMMHREQSIWTTPNDEALIAKLVESDGNIKAFERSWRTTLL</sequence>
<reference evidence="9" key="1">
    <citation type="submission" date="2023-03" db="EMBL/GenBank/DDBJ databases">
        <title>Mating type loci evolution in Malassezia.</title>
        <authorList>
            <person name="Coelho M.A."/>
        </authorList>
    </citation>
    <scope>NUCLEOTIDE SEQUENCE</scope>
    <source>
        <strain evidence="9">CBS 9557</strain>
    </source>
</reference>
<dbReference type="GO" id="GO:0005763">
    <property type="term" value="C:mitochondrial small ribosomal subunit"/>
    <property type="evidence" value="ECO:0007669"/>
    <property type="project" value="TreeGrafter"/>
</dbReference>
<evidence type="ECO:0000256" key="5">
    <source>
        <dbReference type="ARBA" id="ARBA00023128"/>
    </source>
</evidence>
<keyword evidence="5" id="KW-0496">Mitochondrion</keyword>
<dbReference type="PANTHER" id="PTHR12810:SF0">
    <property type="entry name" value="SMALL RIBOSOMAL SUBUNIT PROTEIN MS29"/>
    <property type="match status" value="1"/>
</dbReference>
<dbReference type="Proteomes" id="UP001213623">
    <property type="component" value="Chromosome 7"/>
</dbReference>
<evidence type="ECO:0000256" key="1">
    <source>
        <dbReference type="ARBA" id="ARBA00004173"/>
    </source>
</evidence>
<evidence type="ECO:0000256" key="6">
    <source>
        <dbReference type="ARBA" id="ARBA00023274"/>
    </source>
</evidence>